<organism evidence="9 10">
    <name type="scientific">candidate division WOR-3 bacterium 4484_18</name>
    <dbReference type="NCBI Taxonomy" id="2020626"/>
    <lineage>
        <taxon>Bacteria</taxon>
        <taxon>Bacteria division WOR-3</taxon>
    </lineage>
</organism>
<feature type="transmembrane region" description="Helical" evidence="6">
    <location>
        <begin position="256"/>
        <end position="279"/>
    </location>
</feature>
<dbReference type="GO" id="GO:0005886">
    <property type="term" value="C:plasma membrane"/>
    <property type="evidence" value="ECO:0007669"/>
    <property type="project" value="UniProtKB-SubCell"/>
</dbReference>
<feature type="transmembrane region" description="Helical" evidence="6">
    <location>
        <begin position="299"/>
        <end position="317"/>
    </location>
</feature>
<feature type="transmembrane region" description="Helical" evidence="6">
    <location>
        <begin position="416"/>
        <end position="440"/>
    </location>
</feature>
<dbReference type="Proteomes" id="UP000216312">
    <property type="component" value="Unassembled WGS sequence"/>
</dbReference>
<protein>
    <submittedName>
        <fullName evidence="9">Uncharacterized protein</fullName>
    </submittedName>
</protein>
<dbReference type="PANTHER" id="PTHR30619:SF1">
    <property type="entry name" value="RECOMBINATION PROTEIN 2"/>
    <property type="match status" value="1"/>
</dbReference>
<dbReference type="NCBIfam" id="TIGR00360">
    <property type="entry name" value="ComEC_N-term"/>
    <property type="match status" value="1"/>
</dbReference>
<keyword evidence="3 6" id="KW-0812">Transmembrane</keyword>
<feature type="domain" description="ComEC/Rec2-related protein" evidence="7">
    <location>
        <begin position="205"/>
        <end position="472"/>
    </location>
</feature>
<gene>
    <name evidence="9" type="ORF">CGW93_04115</name>
</gene>
<dbReference type="PANTHER" id="PTHR30619">
    <property type="entry name" value="DNA INTERNALIZATION/COMPETENCE PROTEIN COMEC/REC2"/>
    <property type="match status" value="1"/>
</dbReference>
<evidence type="ECO:0000256" key="1">
    <source>
        <dbReference type="ARBA" id="ARBA00004651"/>
    </source>
</evidence>
<dbReference type="Pfam" id="PF03772">
    <property type="entry name" value="Competence"/>
    <property type="match status" value="1"/>
</dbReference>
<evidence type="ECO:0000256" key="5">
    <source>
        <dbReference type="ARBA" id="ARBA00023136"/>
    </source>
</evidence>
<evidence type="ECO:0000256" key="6">
    <source>
        <dbReference type="SAM" id="Phobius"/>
    </source>
</evidence>
<feature type="transmembrane region" description="Helical" evidence="6">
    <location>
        <begin position="355"/>
        <end position="375"/>
    </location>
</feature>
<evidence type="ECO:0000259" key="8">
    <source>
        <dbReference type="Pfam" id="PF13567"/>
    </source>
</evidence>
<comment type="subcellular location">
    <subcellularLocation>
        <location evidence="1">Cell membrane</location>
        <topology evidence="1">Multi-pass membrane protein</topology>
    </subcellularLocation>
</comment>
<evidence type="ECO:0000256" key="3">
    <source>
        <dbReference type="ARBA" id="ARBA00022692"/>
    </source>
</evidence>
<feature type="transmembrane region" description="Helical" evidence="6">
    <location>
        <begin position="229"/>
        <end position="250"/>
    </location>
</feature>
<sequence length="689" mass="79061">MSTISVLIIFLTFSGGVILAHFLDPPIIPLLCGIGFLLVVSVFKFREYGLLIAILLLAAVWHELRVDLYTRNFLQGKRLHILATVKSIPEHTTSGYIVTLKLITPFKGAKIRASLPRNLHPEYGDTLKGDIYLTYVEPQNPDEFDYYTFLKNEGFSGAGKIISNITIKKYNKVSFIRFVGKLREKLLHEIDAYTKGDINAFLKGILLGERRCLRKEAIEPFRKTGIMHILAISGLHTGIIATFIMLVLAAMRVPLLIRYLVTVFTLMVYVTIVGLRIPVIRSSIMLSLALLTIIMERKVHYGNILALAAIAVLIMNPGALFQISFQLSFGITMLIFVCHNLVAPHINMRSRIRRYLLYPVMVFTPIQVMLLPYTAYHFHYLPVAAPLMNPIVVPLTGFLLICGWLWLLLSFLPIKLFSTLFGAASFAIAKFILTITQFVYRLRIHIEVSAFPLLYVAVFILLFVLGITVFMRRLAPKYAVIGLLAILNLFIWQKVLTKKELHAICMKLANGNAFLITHPANILVNAGMWYPHYDEGKKVSSILKYYHAFPLEYIVGYGGIENIGGLPYVVENFPCSLFVGFVEPTRSWQFLKRRLTTLDVTYKLFDKDTTIKLRELKVTKRRNRLQLCYRGIELEHVNGHLYFYRYHIYPYKEAIFITRVGREVYIYPYSWLIRTLRGRFLYWIGYLGI</sequence>
<feature type="transmembrane region" description="Helical" evidence="6">
    <location>
        <begin position="323"/>
        <end position="343"/>
    </location>
</feature>
<dbReference type="InterPro" id="IPR025405">
    <property type="entry name" value="DUF4131"/>
</dbReference>
<proteinExistence type="predicted"/>
<keyword evidence="2" id="KW-1003">Cell membrane</keyword>
<feature type="transmembrane region" description="Helical" evidence="6">
    <location>
        <begin position="387"/>
        <end position="409"/>
    </location>
</feature>
<keyword evidence="4 6" id="KW-1133">Transmembrane helix</keyword>
<comment type="caution">
    <text evidence="9">The sequence shown here is derived from an EMBL/GenBank/DDBJ whole genome shotgun (WGS) entry which is preliminary data.</text>
</comment>
<evidence type="ECO:0000256" key="4">
    <source>
        <dbReference type="ARBA" id="ARBA00022989"/>
    </source>
</evidence>
<evidence type="ECO:0000256" key="2">
    <source>
        <dbReference type="ARBA" id="ARBA00022475"/>
    </source>
</evidence>
<name>A0A257LTG5_UNCW3</name>
<dbReference type="Pfam" id="PF13567">
    <property type="entry name" value="DUF4131"/>
    <property type="match status" value="1"/>
</dbReference>
<dbReference type="InterPro" id="IPR052159">
    <property type="entry name" value="Competence_DNA_uptake"/>
</dbReference>
<feature type="domain" description="DUF4131" evidence="8">
    <location>
        <begin position="28"/>
        <end position="161"/>
    </location>
</feature>
<dbReference type="AlphaFoldDB" id="A0A257LTG5"/>
<evidence type="ECO:0000313" key="9">
    <source>
        <dbReference type="EMBL" id="OYV02720.1"/>
    </source>
</evidence>
<feature type="transmembrane region" description="Helical" evidence="6">
    <location>
        <begin position="478"/>
        <end position="496"/>
    </location>
</feature>
<reference evidence="10" key="1">
    <citation type="submission" date="2017-07" db="EMBL/GenBank/DDBJ databases">
        <title>Novel pathways for hydrocarbon cycling and metabolic interdependencies in hydrothermal sediment communities.</title>
        <authorList>
            <person name="Dombrowski N."/>
            <person name="Seitz K."/>
            <person name="Teske A."/>
            <person name="Baker B."/>
        </authorList>
    </citation>
    <scope>NUCLEOTIDE SEQUENCE [LARGE SCALE GENOMIC DNA]</scope>
</reference>
<evidence type="ECO:0000259" key="7">
    <source>
        <dbReference type="Pfam" id="PF03772"/>
    </source>
</evidence>
<evidence type="ECO:0000313" key="10">
    <source>
        <dbReference type="Proteomes" id="UP000216312"/>
    </source>
</evidence>
<accession>A0A257LTG5</accession>
<dbReference type="EMBL" id="NMUJ01000058">
    <property type="protein sequence ID" value="OYV02720.1"/>
    <property type="molecule type" value="Genomic_DNA"/>
</dbReference>
<feature type="transmembrane region" description="Helical" evidence="6">
    <location>
        <begin position="452"/>
        <end position="471"/>
    </location>
</feature>
<dbReference type="InterPro" id="IPR004477">
    <property type="entry name" value="ComEC_N"/>
</dbReference>
<keyword evidence="5 6" id="KW-0472">Membrane</keyword>